<keyword evidence="3 12" id="KW-0328">Glycosyltransferase</keyword>
<comment type="subcellular location">
    <subcellularLocation>
        <location evidence="1">Cell membrane</location>
        <topology evidence="1">Multi-pass membrane protein</topology>
    </subcellularLocation>
</comment>
<feature type="domain" description="Glycosyltransferase RgtA/B/C/D-like" evidence="10">
    <location>
        <begin position="87"/>
        <end position="245"/>
    </location>
</feature>
<evidence type="ECO:0000256" key="2">
    <source>
        <dbReference type="ARBA" id="ARBA00022475"/>
    </source>
</evidence>
<feature type="transmembrane region" description="Helical" evidence="9">
    <location>
        <begin position="396"/>
        <end position="414"/>
    </location>
</feature>
<organism evidence="12 13">
    <name type="scientific">Solirubrobacter phytolaccae</name>
    <dbReference type="NCBI Taxonomy" id="1404360"/>
    <lineage>
        <taxon>Bacteria</taxon>
        <taxon>Bacillati</taxon>
        <taxon>Actinomycetota</taxon>
        <taxon>Thermoleophilia</taxon>
        <taxon>Solirubrobacterales</taxon>
        <taxon>Solirubrobacteraceae</taxon>
        <taxon>Solirubrobacter</taxon>
    </lineage>
</organism>
<name>A0A9X3NBK4_9ACTN</name>
<dbReference type="EC" id="2.4.-.-" evidence="12"/>
<evidence type="ECO:0000256" key="1">
    <source>
        <dbReference type="ARBA" id="ARBA00004651"/>
    </source>
</evidence>
<dbReference type="AlphaFoldDB" id="A0A9X3NBK4"/>
<gene>
    <name evidence="12" type="ORF">OJ997_21620</name>
</gene>
<feature type="compositionally biased region" description="Gly residues" evidence="8">
    <location>
        <begin position="494"/>
        <end position="510"/>
    </location>
</feature>
<keyword evidence="2" id="KW-1003">Cell membrane</keyword>
<feature type="transmembrane region" description="Helical" evidence="9">
    <location>
        <begin position="310"/>
        <end position="327"/>
    </location>
</feature>
<feature type="transmembrane region" description="Helical" evidence="9">
    <location>
        <begin position="369"/>
        <end position="389"/>
    </location>
</feature>
<feature type="transmembrane region" description="Helical" evidence="9">
    <location>
        <begin position="137"/>
        <end position="155"/>
    </location>
</feature>
<dbReference type="InterPro" id="IPR056785">
    <property type="entry name" value="YkcA/B-like_C"/>
</dbReference>
<dbReference type="GO" id="GO:0005886">
    <property type="term" value="C:plasma membrane"/>
    <property type="evidence" value="ECO:0007669"/>
    <property type="project" value="UniProtKB-SubCell"/>
</dbReference>
<dbReference type="GO" id="GO:0009103">
    <property type="term" value="P:lipopolysaccharide biosynthetic process"/>
    <property type="evidence" value="ECO:0007669"/>
    <property type="project" value="UniProtKB-ARBA"/>
</dbReference>
<comment type="caution">
    <text evidence="12">The sequence shown here is derived from an EMBL/GenBank/DDBJ whole genome shotgun (WGS) entry which is preliminary data.</text>
</comment>
<evidence type="ECO:0000256" key="6">
    <source>
        <dbReference type="ARBA" id="ARBA00022989"/>
    </source>
</evidence>
<evidence type="ECO:0000313" key="12">
    <source>
        <dbReference type="EMBL" id="MDA0182926.1"/>
    </source>
</evidence>
<proteinExistence type="predicted"/>
<feature type="transmembrane region" description="Helical" evidence="9">
    <location>
        <begin position="33"/>
        <end position="50"/>
    </location>
</feature>
<feature type="transmembrane region" description="Helical" evidence="9">
    <location>
        <begin position="231"/>
        <end position="252"/>
    </location>
</feature>
<evidence type="ECO:0000256" key="9">
    <source>
        <dbReference type="SAM" id="Phobius"/>
    </source>
</evidence>
<feature type="domain" description="Putative mannosyltransferase YkcA/B-like C-terminal" evidence="11">
    <location>
        <begin position="517"/>
        <end position="608"/>
    </location>
</feature>
<dbReference type="InterPro" id="IPR050297">
    <property type="entry name" value="LipidA_mod_glycosyltrf_83"/>
</dbReference>
<feature type="region of interest" description="Disordered" evidence="8">
    <location>
        <begin position="488"/>
        <end position="510"/>
    </location>
</feature>
<feature type="transmembrane region" description="Helical" evidence="9">
    <location>
        <begin position="452"/>
        <end position="474"/>
    </location>
</feature>
<evidence type="ECO:0000313" key="13">
    <source>
        <dbReference type="Proteomes" id="UP001147653"/>
    </source>
</evidence>
<dbReference type="EMBL" id="JAPDDP010000043">
    <property type="protein sequence ID" value="MDA0182926.1"/>
    <property type="molecule type" value="Genomic_DNA"/>
</dbReference>
<feature type="transmembrane region" description="Helical" evidence="9">
    <location>
        <begin position="420"/>
        <end position="440"/>
    </location>
</feature>
<evidence type="ECO:0000259" key="11">
    <source>
        <dbReference type="Pfam" id="PF24878"/>
    </source>
</evidence>
<evidence type="ECO:0000256" key="7">
    <source>
        <dbReference type="ARBA" id="ARBA00023136"/>
    </source>
</evidence>
<keyword evidence="13" id="KW-1185">Reference proteome</keyword>
<dbReference type="PANTHER" id="PTHR33908:SF3">
    <property type="entry name" value="UNDECAPRENYL PHOSPHATE-ALPHA-4-AMINO-4-DEOXY-L-ARABINOSE ARABINOSYL TRANSFERASE"/>
    <property type="match status" value="1"/>
</dbReference>
<feature type="region of interest" description="Disordered" evidence="8">
    <location>
        <begin position="1"/>
        <end position="25"/>
    </location>
</feature>
<accession>A0A9X3NBK4</accession>
<keyword evidence="5 9" id="KW-0812">Transmembrane</keyword>
<protein>
    <submittedName>
        <fullName evidence="12">Glycosyltransferase family 39 protein</fullName>
        <ecNumber evidence="12">2.4.-.-</ecNumber>
    </submittedName>
</protein>
<dbReference type="GO" id="GO:0016763">
    <property type="term" value="F:pentosyltransferase activity"/>
    <property type="evidence" value="ECO:0007669"/>
    <property type="project" value="TreeGrafter"/>
</dbReference>
<keyword evidence="7 9" id="KW-0472">Membrane</keyword>
<dbReference type="InterPro" id="IPR038731">
    <property type="entry name" value="RgtA/B/C-like"/>
</dbReference>
<feature type="transmembrane region" description="Helical" evidence="9">
    <location>
        <begin position="339"/>
        <end position="357"/>
    </location>
</feature>
<evidence type="ECO:0000256" key="8">
    <source>
        <dbReference type="SAM" id="MobiDB-lite"/>
    </source>
</evidence>
<evidence type="ECO:0000256" key="4">
    <source>
        <dbReference type="ARBA" id="ARBA00022679"/>
    </source>
</evidence>
<feature type="transmembrane region" description="Helical" evidence="9">
    <location>
        <begin position="192"/>
        <end position="219"/>
    </location>
</feature>
<keyword evidence="6 9" id="KW-1133">Transmembrane helix</keyword>
<dbReference type="PANTHER" id="PTHR33908">
    <property type="entry name" value="MANNOSYLTRANSFERASE YKCB-RELATED"/>
    <property type="match status" value="1"/>
</dbReference>
<keyword evidence="4 12" id="KW-0808">Transferase</keyword>
<dbReference type="Pfam" id="PF24878">
    <property type="entry name" value="YkcB_C"/>
    <property type="match status" value="1"/>
</dbReference>
<feature type="compositionally biased region" description="Pro residues" evidence="8">
    <location>
        <begin position="11"/>
        <end position="25"/>
    </location>
</feature>
<reference evidence="12" key="1">
    <citation type="submission" date="2022-10" db="EMBL/GenBank/DDBJ databases">
        <title>The WGS of Solirubrobacter phytolaccae KCTC 29190.</title>
        <authorList>
            <person name="Jiang Z."/>
        </authorList>
    </citation>
    <scope>NUCLEOTIDE SEQUENCE</scope>
    <source>
        <strain evidence="12">KCTC 29190</strain>
    </source>
</reference>
<evidence type="ECO:0000256" key="3">
    <source>
        <dbReference type="ARBA" id="ARBA00022676"/>
    </source>
</evidence>
<evidence type="ECO:0000256" key="5">
    <source>
        <dbReference type="ARBA" id="ARBA00022692"/>
    </source>
</evidence>
<feature type="transmembrane region" description="Helical" evidence="9">
    <location>
        <begin position="102"/>
        <end position="125"/>
    </location>
</feature>
<dbReference type="Proteomes" id="UP001147653">
    <property type="component" value="Unassembled WGS sequence"/>
</dbReference>
<feature type="transmembrane region" description="Helical" evidence="9">
    <location>
        <begin position="162"/>
        <end position="180"/>
    </location>
</feature>
<evidence type="ECO:0000259" key="10">
    <source>
        <dbReference type="Pfam" id="PF13231"/>
    </source>
</evidence>
<dbReference type="GO" id="GO:0010041">
    <property type="term" value="P:response to iron(III) ion"/>
    <property type="evidence" value="ECO:0007669"/>
    <property type="project" value="TreeGrafter"/>
</dbReference>
<dbReference type="Pfam" id="PF13231">
    <property type="entry name" value="PMT_2"/>
    <property type="match status" value="1"/>
</dbReference>
<dbReference type="RefSeq" id="WP_270027311.1">
    <property type="nucleotide sequence ID" value="NZ_JAPDDP010000043.1"/>
</dbReference>
<sequence>MSTVIDRPAASAPPRPARSSQPPPSAPAWARPGFYAVLLLAAVLVGWGLTRSGMSNTYYAAAVKSATVSWKAWFFGAIDPGSFITVDKPPLSIWLMGLSGRIFGFSSFSMLLPQALCAVASVGVLHATVKRLAGPGPALLAAGALAISPVSIAIGRVNNPDALLVLLLVLSAYLVVRAVQSGRTLTLMGAGAVVGLAFMTKMLQGWMVVPALGAVYLLAGQPRLAVRIRQLLLAGVAMVVVSAAWPLAVTLWPGSAPYIGGSTDGSAWDLIFGYNGFGRLFGQGGGGGGASFGGAAGWLRMFNSQVGGQIAWLLPLAVVSLGGGLWLSRGKPRTDGRRALFVLFGVWALVHFVIFSRQEGTFHPYYVSALAPAVAVLAGVGLPMLAGWARRSWPGAVALAVGLTLSAWVAVAVLARSPDFAPWLRTAIPVATAIALYGVAALRVPALLPRRALAVTAVAAIIAVGAGPASYAVVTSGQALNGNNVTASPTTTSGGPGGGGFGGGGMGGGQQSTSTALTDYLVANQGSAKYLVAVSGSQTAAPIILATGKAVVTMGGFSGSDNAPTLEQLQAMVSGGELQYVLVSEGGGGRGGPGGGGSSEITEWVTAHGTAVTDIDTSNGTLYKVTI</sequence>